<dbReference type="GO" id="GO:0009236">
    <property type="term" value="P:cobalamin biosynthetic process"/>
    <property type="evidence" value="ECO:0007669"/>
    <property type="project" value="UniProtKB-UniRule"/>
</dbReference>
<keyword evidence="11" id="KW-1185">Reference proteome</keyword>
<keyword evidence="4 9" id="KW-1003">Cell membrane</keyword>
<keyword evidence="5 9" id="KW-0169">Cobalamin biosynthesis</keyword>
<comment type="pathway">
    <text evidence="2 9">Cofactor biosynthesis; adenosylcobalamin biosynthesis.</text>
</comment>
<comment type="caution">
    <text evidence="10">The sequence shown here is derived from an EMBL/GenBank/DDBJ whole genome shotgun (WGS) entry which is preliminary data.</text>
</comment>
<gene>
    <name evidence="9 10" type="primary">cobD</name>
    <name evidence="10" type="ORF">D3874_00685</name>
</gene>
<evidence type="ECO:0000313" key="10">
    <source>
        <dbReference type="EMBL" id="RJF94401.1"/>
    </source>
</evidence>
<evidence type="ECO:0000256" key="7">
    <source>
        <dbReference type="ARBA" id="ARBA00022989"/>
    </source>
</evidence>
<evidence type="ECO:0000256" key="9">
    <source>
        <dbReference type="HAMAP-Rule" id="MF_00024"/>
    </source>
</evidence>
<dbReference type="InterPro" id="IPR004485">
    <property type="entry name" value="Cobalamin_biosynth_CobD/CbiB"/>
</dbReference>
<dbReference type="PANTHER" id="PTHR34308">
    <property type="entry name" value="COBALAMIN BIOSYNTHESIS PROTEIN CBIB"/>
    <property type="match status" value="1"/>
</dbReference>
<keyword evidence="7 9" id="KW-1133">Transmembrane helix</keyword>
<dbReference type="PANTHER" id="PTHR34308:SF1">
    <property type="entry name" value="COBALAMIN BIOSYNTHESIS PROTEIN CBIB"/>
    <property type="match status" value="1"/>
</dbReference>
<keyword evidence="8 9" id="KW-0472">Membrane</keyword>
<feature type="transmembrane region" description="Helical" evidence="9">
    <location>
        <begin position="82"/>
        <end position="100"/>
    </location>
</feature>
<sequence>MAAVRRQGICPAWRFRASCGALHEHRAPPPDLIGRPGLEAAFGYPQRLIPLIGHPVIWIGALISRLDRSLNRATMPDSARRLNGVAALGALLALTMLPAWGLQYLILLYLPWGAGIVVLAILASTLIAQRSLDAHVVAVATALETQGLAGGRRAVAMIVGRNTSTLDEAGVARAAIESLGENFSDGIVAPAFWCALLGLPGIVGYKAINTADSMIGHKTARHQAFGWAAARTDDVVNLPASRLSALWLAAAALIAPGADARAALRAAWRDARQHKSPNAGWPEAAMAGALDLALNGPKVYGDTLSSDAWMGTGRPQATARDIRRALALYRRACAIEIGVVAVLAGIGWML</sequence>
<comment type="subcellular location">
    <subcellularLocation>
        <location evidence="1 9">Cell membrane</location>
        <topology evidence="1 9">Multi-pass membrane protein</topology>
    </subcellularLocation>
</comment>
<protein>
    <recommendedName>
        <fullName evidence="9">Cobalamin biosynthesis protein CobD</fullName>
    </recommendedName>
</protein>
<comment type="function">
    <text evidence="9">Converts cobyric acid to cobinamide by the addition of aminopropanol on the F carboxylic group.</text>
</comment>
<name>A0A418WT25_9PROT</name>
<dbReference type="AlphaFoldDB" id="A0A418WT25"/>
<organism evidence="10 11">
    <name type="scientific">Oleomonas cavernae</name>
    <dbReference type="NCBI Taxonomy" id="2320859"/>
    <lineage>
        <taxon>Bacteria</taxon>
        <taxon>Pseudomonadati</taxon>
        <taxon>Pseudomonadota</taxon>
        <taxon>Alphaproteobacteria</taxon>
        <taxon>Acetobacterales</taxon>
        <taxon>Acetobacteraceae</taxon>
        <taxon>Oleomonas</taxon>
    </lineage>
</organism>
<dbReference type="GO" id="GO:0005886">
    <property type="term" value="C:plasma membrane"/>
    <property type="evidence" value="ECO:0007669"/>
    <property type="project" value="UniProtKB-SubCell"/>
</dbReference>
<dbReference type="OrthoDB" id="9811967at2"/>
<evidence type="ECO:0000256" key="4">
    <source>
        <dbReference type="ARBA" id="ARBA00022475"/>
    </source>
</evidence>
<proteinExistence type="inferred from homology"/>
<evidence type="ECO:0000256" key="2">
    <source>
        <dbReference type="ARBA" id="ARBA00004953"/>
    </source>
</evidence>
<comment type="similarity">
    <text evidence="3 9">Belongs to the CobD/CbiB family.</text>
</comment>
<dbReference type="UniPathway" id="UPA00148"/>
<evidence type="ECO:0000256" key="6">
    <source>
        <dbReference type="ARBA" id="ARBA00022692"/>
    </source>
</evidence>
<evidence type="ECO:0000256" key="5">
    <source>
        <dbReference type="ARBA" id="ARBA00022573"/>
    </source>
</evidence>
<dbReference type="Pfam" id="PF03186">
    <property type="entry name" value="CobD_Cbib"/>
    <property type="match status" value="1"/>
</dbReference>
<evidence type="ECO:0000256" key="3">
    <source>
        <dbReference type="ARBA" id="ARBA00006263"/>
    </source>
</evidence>
<comment type="caution">
    <text evidence="9">Lacks conserved residue(s) required for the propagation of feature annotation.</text>
</comment>
<keyword evidence="6 9" id="KW-0812">Transmembrane</keyword>
<feature type="transmembrane region" description="Helical" evidence="9">
    <location>
        <begin position="106"/>
        <end position="128"/>
    </location>
</feature>
<dbReference type="GO" id="GO:0015420">
    <property type="term" value="F:ABC-type vitamin B12 transporter activity"/>
    <property type="evidence" value="ECO:0007669"/>
    <property type="project" value="UniProtKB-UniRule"/>
</dbReference>
<dbReference type="NCBIfam" id="TIGR00380">
    <property type="entry name" value="cobal_cbiB"/>
    <property type="match status" value="1"/>
</dbReference>
<dbReference type="EMBL" id="QYUK01000008">
    <property type="protein sequence ID" value="RJF94401.1"/>
    <property type="molecule type" value="Genomic_DNA"/>
</dbReference>
<evidence type="ECO:0000256" key="1">
    <source>
        <dbReference type="ARBA" id="ARBA00004651"/>
    </source>
</evidence>
<dbReference type="HAMAP" id="MF_00024">
    <property type="entry name" value="CobD_CbiB"/>
    <property type="match status" value="1"/>
</dbReference>
<dbReference type="RefSeq" id="WP_119775383.1">
    <property type="nucleotide sequence ID" value="NZ_QYUK01000008.1"/>
</dbReference>
<dbReference type="GO" id="GO:0048472">
    <property type="term" value="F:threonine-phosphate decarboxylase activity"/>
    <property type="evidence" value="ECO:0007669"/>
    <property type="project" value="InterPro"/>
</dbReference>
<accession>A0A418WT25</accession>
<dbReference type="Proteomes" id="UP000284605">
    <property type="component" value="Unassembled WGS sequence"/>
</dbReference>
<evidence type="ECO:0000256" key="8">
    <source>
        <dbReference type="ARBA" id="ARBA00023136"/>
    </source>
</evidence>
<feature type="transmembrane region" description="Helical" evidence="9">
    <location>
        <begin position="328"/>
        <end position="349"/>
    </location>
</feature>
<reference evidence="10 11" key="1">
    <citation type="submission" date="2018-09" db="EMBL/GenBank/DDBJ databases">
        <authorList>
            <person name="Zhu H."/>
        </authorList>
    </citation>
    <scope>NUCLEOTIDE SEQUENCE [LARGE SCALE GENOMIC DNA]</scope>
    <source>
        <strain evidence="10 11">K1W22B-8</strain>
    </source>
</reference>
<evidence type="ECO:0000313" key="11">
    <source>
        <dbReference type="Proteomes" id="UP000284605"/>
    </source>
</evidence>